<gene>
    <name evidence="1" type="ORF">HNR00_000476</name>
</gene>
<accession>A0A840ZES6</accession>
<dbReference type="EMBL" id="JACHOP010000002">
    <property type="protein sequence ID" value="MBB5755780.1"/>
    <property type="molecule type" value="Genomic_DNA"/>
</dbReference>
<sequence>SHFLITRFNIWDEKLRRGAGILEPEAYRAWLTRRIRIFNELLLPTIVSQTFQGFHYLLVLDTERDETLDAFLDHLSPYQMIRPVFIDLRQAHPWSVYEKALGQEILALSKPGEIVATTRLDSDDAINVDFMSALNRYCTQIEASRVGAGMYLNFPLGLQINGTDVSLHVVNRNPFQTMLESREKYLDDRIWTRKGVFQTAHNRTDKVSEVVNITTRLPMWAQFVHGGNVANVDGANLLKLAPSDDLDLLFAGVLSKASTVR</sequence>
<comment type="caution">
    <text evidence="1">The sequence shown here is derived from an EMBL/GenBank/DDBJ whole genome shotgun (WGS) entry which is preliminary data.</text>
</comment>
<dbReference type="RefSeq" id="WP_183564305.1">
    <property type="nucleotide sequence ID" value="NZ_JACHOP010000002.1"/>
</dbReference>
<dbReference type="Proteomes" id="UP000583454">
    <property type="component" value="Unassembled WGS sequence"/>
</dbReference>
<reference evidence="1 2" key="1">
    <citation type="submission" date="2020-08" db="EMBL/GenBank/DDBJ databases">
        <title>Genomic Encyclopedia of Type Strains, Phase IV (KMG-IV): sequencing the most valuable type-strain genomes for metagenomic binning, comparative biology and taxonomic classification.</title>
        <authorList>
            <person name="Goeker M."/>
        </authorList>
    </citation>
    <scope>NUCLEOTIDE SEQUENCE [LARGE SCALE GENOMIC DNA]</scope>
    <source>
        <strain evidence="1 2">DSM 2163</strain>
    </source>
</reference>
<dbReference type="AlphaFoldDB" id="A0A840ZES6"/>
<keyword evidence="2" id="KW-1185">Reference proteome</keyword>
<evidence type="ECO:0000313" key="2">
    <source>
        <dbReference type="Proteomes" id="UP000583454"/>
    </source>
</evidence>
<organism evidence="1 2">
    <name type="scientific">Methylorubrum rhodinum</name>
    <dbReference type="NCBI Taxonomy" id="29428"/>
    <lineage>
        <taxon>Bacteria</taxon>
        <taxon>Pseudomonadati</taxon>
        <taxon>Pseudomonadota</taxon>
        <taxon>Alphaproteobacteria</taxon>
        <taxon>Hyphomicrobiales</taxon>
        <taxon>Methylobacteriaceae</taxon>
        <taxon>Methylorubrum</taxon>
    </lineage>
</organism>
<feature type="non-terminal residue" evidence="1">
    <location>
        <position position="1"/>
    </location>
</feature>
<proteinExistence type="predicted"/>
<evidence type="ECO:0000313" key="1">
    <source>
        <dbReference type="EMBL" id="MBB5755780.1"/>
    </source>
</evidence>
<dbReference type="InterPro" id="IPR021466">
    <property type="entry name" value="Put_rhamnosyl_transferase"/>
</dbReference>
<protein>
    <submittedName>
        <fullName evidence="1">Uncharacterized protein</fullName>
    </submittedName>
</protein>
<name>A0A840ZES6_9HYPH</name>
<dbReference type="Pfam" id="PF11316">
    <property type="entry name" value="Rhamno_transf"/>
    <property type="match status" value="1"/>
</dbReference>